<dbReference type="EMBL" id="MTYJ01000082">
    <property type="protein sequence ID" value="OQV15831.1"/>
    <property type="molecule type" value="Genomic_DNA"/>
</dbReference>
<evidence type="ECO:0000313" key="3">
    <source>
        <dbReference type="Proteomes" id="UP000192578"/>
    </source>
</evidence>
<accession>A0A1W0WKT6</accession>
<organism evidence="2 3">
    <name type="scientific">Hypsibius exemplaris</name>
    <name type="common">Freshwater tardigrade</name>
    <dbReference type="NCBI Taxonomy" id="2072580"/>
    <lineage>
        <taxon>Eukaryota</taxon>
        <taxon>Metazoa</taxon>
        <taxon>Ecdysozoa</taxon>
        <taxon>Tardigrada</taxon>
        <taxon>Eutardigrada</taxon>
        <taxon>Parachela</taxon>
        <taxon>Hypsibioidea</taxon>
        <taxon>Hypsibiidae</taxon>
        <taxon>Hypsibius</taxon>
    </lineage>
</organism>
<dbReference type="Proteomes" id="UP000192578">
    <property type="component" value="Unassembled WGS sequence"/>
</dbReference>
<dbReference type="AlphaFoldDB" id="A0A1W0WKT6"/>
<evidence type="ECO:0000256" key="1">
    <source>
        <dbReference type="SAM" id="SignalP"/>
    </source>
</evidence>
<feature type="chain" id="PRO_5013229755" evidence="1">
    <location>
        <begin position="19"/>
        <end position="106"/>
    </location>
</feature>
<gene>
    <name evidence="2" type="ORF">BV898_10082</name>
</gene>
<comment type="caution">
    <text evidence="2">The sequence shown here is derived from an EMBL/GenBank/DDBJ whole genome shotgun (WGS) entry which is preliminary data.</text>
</comment>
<protein>
    <submittedName>
        <fullName evidence="2">Uncharacterized protein</fullName>
    </submittedName>
</protein>
<sequence>MDVNGLVVLALLVALVSCKSLERPLALNPNLRAQIESLLTTDPDLNALLLSALTAKDHSLDEDLRRVLGSNPLSASFLEDWLEQRMEPGSKKSADSMAKQWYLGRK</sequence>
<keyword evidence="3" id="KW-1185">Reference proteome</keyword>
<feature type="signal peptide" evidence="1">
    <location>
        <begin position="1"/>
        <end position="18"/>
    </location>
</feature>
<keyword evidence="1" id="KW-0732">Signal</keyword>
<evidence type="ECO:0000313" key="2">
    <source>
        <dbReference type="EMBL" id="OQV15831.1"/>
    </source>
</evidence>
<proteinExistence type="predicted"/>
<name>A0A1W0WKT6_HYPEX</name>
<reference evidence="3" key="1">
    <citation type="submission" date="2017-01" db="EMBL/GenBank/DDBJ databases">
        <title>Comparative genomics of anhydrobiosis in the tardigrade Hypsibius dujardini.</title>
        <authorList>
            <person name="Yoshida Y."/>
            <person name="Koutsovoulos G."/>
            <person name="Laetsch D."/>
            <person name="Stevens L."/>
            <person name="Kumar S."/>
            <person name="Horikawa D."/>
            <person name="Ishino K."/>
            <person name="Komine S."/>
            <person name="Tomita M."/>
            <person name="Blaxter M."/>
            <person name="Arakawa K."/>
        </authorList>
    </citation>
    <scope>NUCLEOTIDE SEQUENCE [LARGE SCALE GENOMIC DNA]</scope>
    <source>
        <strain evidence="3">Z151</strain>
    </source>
</reference>